<evidence type="ECO:0000256" key="10">
    <source>
        <dbReference type="ARBA" id="ARBA00030803"/>
    </source>
</evidence>
<proteinExistence type="predicted"/>
<evidence type="ECO:0000256" key="11">
    <source>
        <dbReference type="SAM" id="MobiDB-lite"/>
    </source>
</evidence>
<evidence type="ECO:0000256" key="9">
    <source>
        <dbReference type="ARBA" id="ARBA00029829"/>
    </source>
</evidence>
<evidence type="ECO:0000313" key="16">
    <source>
        <dbReference type="Proteomes" id="UP000533598"/>
    </source>
</evidence>
<evidence type="ECO:0000256" key="5">
    <source>
        <dbReference type="ARBA" id="ARBA00022989"/>
    </source>
</evidence>
<dbReference type="Pfam" id="PF10099">
    <property type="entry name" value="RskA_C"/>
    <property type="match status" value="1"/>
</dbReference>
<sequence length="284" mass="29597">MNTDYRGQDCPHEELATGWALHVLEPAEVAEFEAHLPGCPRCQDVVAATQEISAELGRGVPQEDPPVHLRANLLARIEQEPQVPARPDGHSGGIAEASSTVGERQPDDELSIRRSARKSARPGNRRTLLAIAASVLAVVAIGGLGIRVVQLGAERDAEAGRSAALAKAVQLVGDPNMRRALIGAAGDGHPVAMVVAAGNRGVVVPMDLPANDQAKQTYVLWGVAGAGQAPRALGAFDVAGPEIEPRTVSWPDNAPQFTGYAVSLENGRAAPTTPTTVVGQGILE</sequence>
<evidence type="ECO:0000256" key="7">
    <source>
        <dbReference type="ARBA" id="ARBA00023136"/>
    </source>
</evidence>
<evidence type="ECO:0000256" key="12">
    <source>
        <dbReference type="SAM" id="Phobius"/>
    </source>
</evidence>
<dbReference type="PANTHER" id="PTHR37461:SF1">
    <property type="entry name" value="ANTI-SIGMA-K FACTOR RSKA"/>
    <property type="match status" value="1"/>
</dbReference>
<dbReference type="GO" id="GO:0005886">
    <property type="term" value="C:plasma membrane"/>
    <property type="evidence" value="ECO:0007669"/>
    <property type="project" value="UniProtKB-SubCell"/>
</dbReference>
<reference evidence="15 16" key="1">
    <citation type="submission" date="2020-08" db="EMBL/GenBank/DDBJ databases">
        <title>Sequencing the genomes of 1000 actinobacteria strains.</title>
        <authorList>
            <person name="Klenk H.-P."/>
        </authorList>
    </citation>
    <scope>NUCLEOTIDE SEQUENCE [LARGE SCALE GENOMIC DNA]</scope>
    <source>
        <strain evidence="15 16">DSM 44230</strain>
    </source>
</reference>
<feature type="region of interest" description="Disordered" evidence="11">
    <location>
        <begin position="81"/>
        <end position="119"/>
    </location>
</feature>
<dbReference type="Proteomes" id="UP000533598">
    <property type="component" value="Unassembled WGS sequence"/>
</dbReference>
<name>A0A7W7CHM9_9PSEU</name>
<keyword evidence="8" id="KW-0804">Transcription</keyword>
<keyword evidence="7 12" id="KW-0472">Membrane</keyword>
<feature type="transmembrane region" description="Helical" evidence="12">
    <location>
        <begin position="127"/>
        <end position="146"/>
    </location>
</feature>
<keyword evidence="16" id="KW-1185">Reference proteome</keyword>
<dbReference type="EMBL" id="JACHMH010000001">
    <property type="protein sequence ID" value="MBB4681432.1"/>
    <property type="molecule type" value="Genomic_DNA"/>
</dbReference>
<keyword evidence="4 12" id="KW-0812">Transmembrane</keyword>
<dbReference type="InterPro" id="IPR051474">
    <property type="entry name" value="Anti-sigma-K/W_factor"/>
</dbReference>
<dbReference type="InterPro" id="IPR041916">
    <property type="entry name" value="Anti_sigma_zinc_sf"/>
</dbReference>
<evidence type="ECO:0000256" key="8">
    <source>
        <dbReference type="ARBA" id="ARBA00023163"/>
    </source>
</evidence>
<evidence type="ECO:0000256" key="3">
    <source>
        <dbReference type="ARBA" id="ARBA00022475"/>
    </source>
</evidence>
<evidence type="ECO:0000256" key="1">
    <source>
        <dbReference type="ARBA" id="ARBA00004167"/>
    </source>
</evidence>
<keyword evidence="6" id="KW-0805">Transcription regulation</keyword>
<dbReference type="AlphaFoldDB" id="A0A7W7CHM9"/>
<dbReference type="InterPro" id="IPR018764">
    <property type="entry name" value="RskA_C"/>
</dbReference>
<dbReference type="RefSeq" id="WP_185008000.1">
    <property type="nucleotide sequence ID" value="NZ_BAAAUI010000008.1"/>
</dbReference>
<evidence type="ECO:0000259" key="13">
    <source>
        <dbReference type="Pfam" id="PF10099"/>
    </source>
</evidence>
<dbReference type="Gene3D" id="1.10.10.1320">
    <property type="entry name" value="Anti-sigma factor, zinc-finger domain"/>
    <property type="match status" value="1"/>
</dbReference>
<comment type="subcellular location">
    <subcellularLocation>
        <location evidence="2">Cell membrane</location>
    </subcellularLocation>
    <subcellularLocation>
        <location evidence="1">Membrane</location>
        <topology evidence="1">Single-pass membrane protein</topology>
    </subcellularLocation>
</comment>
<dbReference type="PANTHER" id="PTHR37461">
    <property type="entry name" value="ANTI-SIGMA-K FACTOR RSKA"/>
    <property type="match status" value="1"/>
</dbReference>
<evidence type="ECO:0000256" key="6">
    <source>
        <dbReference type="ARBA" id="ARBA00023015"/>
    </source>
</evidence>
<organism evidence="15 16">
    <name type="scientific">Crossiella cryophila</name>
    <dbReference type="NCBI Taxonomy" id="43355"/>
    <lineage>
        <taxon>Bacteria</taxon>
        <taxon>Bacillati</taxon>
        <taxon>Actinomycetota</taxon>
        <taxon>Actinomycetes</taxon>
        <taxon>Pseudonocardiales</taxon>
        <taxon>Pseudonocardiaceae</taxon>
        <taxon>Crossiella</taxon>
    </lineage>
</organism>
<dbReference type="GO" id="GO:0016989">
    <property type="term" value="F:sigma factor antagonist activity"/>
    <property type="evidence" value="ECO:0007669"/>
    <property type="project" value="TreeGrafter"/>
</dbReference>
<feature type="domain" description="Anti-sigma K factor RskA C-terminal" evidence="13">
    <location>
        <begin position="129"/>
        <end position="276"/>
    </location>
</feature>
<evidence type="ECO:0000313" key="15">
    <source>
        <dbReference type="EMBL" id="MBB4681432.1"/>
    </source>
</evidence>
<keyword evidence="3" id="KW-1003">Cell membrane</keyword>
<evidence type="ECO:0000259" key="14">
    <source>
        <dbReference type="Pfam" id="PF13490"/>
    </source>
</evidence>
<comment type="caution">
    <text evidence="15">The sequence shown here is derived from an EMBL/GenBank/DDBJ whole genome shotgun (WGS) entry which is preliminary data.</text>
</comment>
<dbReference type="GO" id="GO:0006417">
    <property type="term" value="P:regulation of translation"/>
    <property type="evidence" value="ECO:0007669"/>
    <property type="project" value="TreeGrafter"/>
</dbReference>
<protein>
    <recommendedName>
        <fullName evidence="10">Regulator of SigK</fullName>
    </recommendedName>
    <alternativeName>
        <fullName evidence="9">Sigma-K anti-sigma factor RskA</fullName>
    </alternativeName>
</protein>
<evidence type="ECO:0000256" key="4">
    <source>
        <dbReference type="ARBA" id="ARBA00022692"/>
    </source>
</evidence>
<dbReference type="InterPro" id="IPR027383">
    <property type="entry name" value="Znf_put"/>
</dbReference>
<gene>
    <name evidence="15" type="ORF">HNR67_007550</name>
</gene>
<accession>A0A7W7CHM9</accession>
<dbReference type="Pfam" id="PF13490">
    <property type="entry name" value="zf-HC2"/>
    <property type="match status" value="1"/>
</dbReference>
<feature type="domain" description="Putative zinc-finger" evidence="14">
    <location>
        <begin position="14"/>
        <end position="43"/>
    </location>
</feature>
<evidence type="ECO:0000256" key="2">
    <source>
        <dbReference type="ARBA" id="ARBA00004236"/>
    </source>
</evidence>
<keyword evidence="5 12" id="KW-1133">Transmembrane helix</keyword>